<feature type="region of interest" description="Disordered" evidence="1">
    <location>
        <begin position="1"/>
        <end position="20"/>
    </location>
</feature>
<feature type="compositionally biased region" description="Low complexity" evidence="1">
    <location>
        <begin position="7"/>
        <end position="20"/>
    </location>
</feature>
<keyword evidence="2" id="KW-0812">Transmembrane</keyword>
<keyword evidence="5" id="KW-1185">Reference proteome</keyword>
<dbReference type="InterPro" id="IPR003114">
    <property type="entry name" value="Phox_assoc"/>
</dbReference>
<feature type="non-terminal residue" evidence="4">
    <location>
        <position position="188"/>
    </location>
</feature>
<feature type="transmembrane region" description="Helical" evidence="2">
    <location>
        <begin position="26"/>
        <end position="44"/>
    </location>
</feature>
<dbReference type="AlphaFoldDB" id="A0A9W7DYE0"/>
<feature type="transmembrane region" description="Helical" evidence="2">
    <location>
        <begin position="56"/>
        <end position="80"/>
    </location>
</feature>
<gene>
    <name evidence="4" type="ORF">TrRE_jg2846</name>
</gene>
<comment type="caution">
    <text evidence="4">The sequence shown here is derived from an EMBL/GenBank/DDBJ whole genome shotgun (WGS) entry which is preliminary data.</text>
</comment>
<name>A0A9W7DYE0_9STRA</name>
<dbReference type="Pfam" id="PF02194">
    <property type="entry name" value="PXA"/>
    <property type="match status" value="1"/>
</dbReference>
<sequence length="188" mass="20257">MESKNQPLHPSASPSTTSTLPPPTSLLGLSMSLTLPVILVLLSLKTSLLPFLQTLLSTFLYTFAFATAIFLATIVAFHLYSTITESAGKARKRAREVVGISKKNTEDIDRMSVITPKEQDYLRRVSRHLLARTLKGTAVKSPILRSLCVEILGNAVFNPVMNLFTPETVNGWISAALEGKGGGGDEGG</sequence>
<dbReference type="EMBL" id="BRXZ01002270">
    <property type="protein sequence ID" value="GMH58625.1"/>
    <property type="molecule type" value="Genomic_DNA"/>
</dbReference>
<evidence type="ECO:0000256" key="1">
    <source>
        <dbReference type="SAM" id="MobiDB-lite"/>
    </source>
</evidence>
<keyword evidence="2" id="KW-1133">Transmembrane helix</keyword>
<dbReference type="OrthoDB" id="10686684at2759"/>
<feature type="domain" description="PXA" evidence="3">
    <location>
        <begin position="115"/>
        <end position="174"/>
    </location>
</feature>
<evidence type="ECO:0000313" key="4">
    <source>
        <dbReference type="EMBL" id="GMH58625.1"/>
    </source>
</evidence>
<dbReference type="Proteomes" id="UP001165082">
    <property type="component" value="Unassembled WGS sequence"/>
</dbReference>
<proteinExistence type="predicted"/>
<evidence type="ECO:0000259" key="3">
    <source>
        <dbReference type="Pfam" id="PF02194"/>
    </source>
</evidence>
<protein>
    <recommendedName>
        <fullName evidence="3">PXA domain-containing protein</fullName>
    </recommendedName>
</protein>
<accession>A0A9W7DYE0</accession>
<reference evidence="4" key="1">
    <citation type="submission" date="2022-07" db="EMBL/GenBank/DDBJ databases">
        <title>Genome analysis of Parmales, a sister group of diatoms, reveals the evolutionary specialization of diatoms from phago-mixotrophs to photoautotrophs.</title>
        <authorList>
            <person name="Ban H."/>
            <person name="Sato S."/>
            <person name="Yoshikawa S."/>
            <person name="Kazumasa Y."/>
            <person name="Nakamura Y."/>
            <person name="Ichinomiya M."/>
            <person name="Saitoh K."/>
            <person name="Sato N."/>
            <person name="Blanc-Mathieu R."/>
            <person name="Endo H."/>
            <person name="Kuwata A."/>
            <person name="Ogata H."/>
        </authorList>
    </citation>
    <scope>NUCLEOTIDE SEQUENCE</scope>
</reference>
<organism evidence="4 5">
    <name type="scientific">Triparma retinervis</name>
    <dbReference type="NCBI Taxonomy" id="2557542"/>
    <lineage>
        <taxon>Eukaryota</taxon>
        <taxon>Sar</taxon>
        <taxon>Stramenopiles</taxon>
        <taxon>Ochrophyta</taxon>
        <taxon>Bolidophyceae</taxon>
        <taxon>Parmales</taxon>
        <taxon>Triparmaceae</taxon>
        <taxon>Triparma</taxon>
    </lineage>
</organism>
<evidence type="ECO:0000256" key="2">
    <source>
        <dbReference type="SAM" id="Phobius"/>
    </source>
</evidence>
<keyword evidence="2" id="KW-0472">Membrane</keyword>
<evidence type="ECO:0000313" key="5">
    <source>
        <dbReference type="Proteomes" id="UP001165082"/>
    </source>
</evidence>